<dbReference type="Pfam" id="PF04722">
    <property type="entry name" value="Ssu72"/>
    <property type="match status" value="1"/>
</dbReference>
<name>A0AAV5SNE8_9BILA</name>
<dbReference type="GO" id="GO:0005634">
    <property type="term" value="C:nucleus"/>
    <property type="evidence" value="ECO:0007669"/>
    <property type="project" value="UniProtKB-SubCell"/>
</dbReference>
<dbReference type="FunFam" id="3.40.50.2300:FF:000039">
    <property type="entry name" value="RNA polymerase II subunit A C-terminal domain phosphatase"/>
    <property type="match status" value="1"/>
</dbReference>
<evidence type="ECO:0000256" key="5">
    <source>
        <dbReference type="ARBA" id="ARBA00022912"/>
    </source>
</evidence>
<proteinExistence type="inferred from homology"/>
<dbReference type="InterPro" id="IPR006811">
    <property type="entry name" value="RNA_pol_II_suA"/>
</dbReference>
<keyword evidence="4 9" id="KW-0378">Hydrolase</keyword>
<comment type="caution">
    <text evidence="10">The sequence shown here is derived from an EMBL/GenBank/DDBJ whole genome shotgun (WGS) entry which is preliminary data.</text>
</comment>
<evidence type="ECO:0000313" key="10">
    <source>
        <dbReference type="EMBL" id="GMS84277.1"/>
    </source>
</evidence>
<comment type="catalytic activity">
    <reaction evidence="8 9">
        <text>O-phospho-L-threonyl-[protein] + H2O = L-threonyl-[protein] + phosphate</text>
        <dbReference type="Rhea" id="RHEA:47004"/>
        <dbReference type="Rhea" id="RHEA-COMP:11060"/>
        <dbReference type="Rhea" id="RHEA-COMP:11605"/>
        <dbReference type="ChEBI" id="CHEBI:15377"/>
        <dbReference type="ChEBI" id="CHEBI:30013"/>
        <dbReference type="ChEBI" id="CHEBI:43474"/>
        <dbReference type="ChEBI" id="CHEBI:61977"/>
        <dbReference type="EC" id="3.1.3.16"/>
    </reaction>
</comment>
<keyword evidence="6 9" id="KW-0539">Nucleus</keyword>
<dbReference type="AlphaFoldDB" id="A0AAV5SNE8"/>
<dbReference type="FunFam" id="3.40.50.2300:FF:000066">
    <property type="entry name" value="RNA polymerase II subunit A C-terminal domain phosphatase SSU72"/>
    <property type="match status" value="1"/>
</dbReference>
<dbReference type="EMBL" id="BTSX01000002">
    <property type="protein sequence ID" value="GMS84277.1"/>
    <property type="molecule type" value="Genomic_DNA"/>
</dbReference>
<evidence type="ECO:0000313" key="11">
    <source>
        <dbReference type="Proteomes" id="UP001432027"/>
    </source>
</evidence>
<evidence type="ECO:0000256" key="9">
    <source>
        <dbReference type="RuleBase" id="RU369031"/>
    </source>
</evidence>
<dbReference type="GO" id="GO:0031124">
    <property type="term" value="P:mRNA 3'-end processing"/>
    <property type="evidence" value="ECO:0007669"/>
    <property type="project" value="UniProtKB-ARBA"/>
</dbReference>
<evidence type="ECO:0000256" key="7">
    <source>
        <dbReference type="ARBA" id="ARBA00047761"/>
    </source>
</evidence>
<evidence type="ECO:0000256" key="4">
    <source>
        <dbReference type="ARBA" id="ARBA00022801"/>
    </source>
</evidence>
<keyword evidence="5 9" id="KW-0904">Protein phosphatase</keyword>
<evidence type="ECO:0000256" key="2">
    <source>
        <dbReference type="ARBA" id="ARBA00008978"/>
    </source>
</evidence>
<evidence type="ECO:0000256" key="8">
    <source>
        <dbReference type="ARBA" id="ARBA00048336"/>
    </source>
</evidence>
<comment type="similarity">
    <text evidence="2 9">Belongs to the SSU72 phosphatase family.</text>
</comment>
<evidence type="ECO:0000256" key="6">
    <source>
        <dbReference type="ARBA" id="ARBA00023242"/>
    </source>
</evidence>
<dbReference type="Gene3D" id="3.40.50.2300">
    <property type="match status" value="2"/>
</dbReference>
<gene>
    <name evidence="10" type="ORF">PENTCL1PPCAC_6452</name>
</gene>
<comment type="function">
    <text evidence="9">Protein phosphatase that catalyzes the dephosphorylation of the C-terminal domain of RNA polymerase II. Plays a role in RNA processing and termination.</text>
</comment>
<dbReference type="Proteomes" id="UP001432027">
    <property type="component" value="Unassembled WGS sequence"/>
</dbReference>
<dbReference type="PANTHER" id="PTHR20383">
    <property type="entry name" value="RNA POLYMERASE II SUBUNIT A C-TERMINAL DOMAIN PHOSPHATASE"/>
    <property type="match status" value="1"/>
</dbReference>
<evidence type="ECO:0000256" key="3">
    <source>
        <dbReference type="ARBA" id="ARBA00022664"/>
    </source>
</evidence>
<protein>
    <recommendedName>
        <fullName evidence="9">RNA polymerase II subunit A C-terminal domain phosphatase SSU72</fullName>
        <shortName evidence="9">CTD phosphatase SSU72</shortName>
        <ecNumber evidence="9">3.1.3.16</ecNumber>
    </recommendedName>
</protein>
<evidence type="ECO:0000256" key="1">
    <source>
        <dbReference type="ARBA" id="ARBA00004123"/>
    </source>
</evidence>
<comment type="catalytic activity">
    <reaction evidence="7 9">
        <text>O-phospho-L-seryl-[protein] + H2O = L-seryl-[protein] + phosphate</text>
        <dbReference type="Rhea" id="RHEA:20629"/>
        <dbReference type="Rhea" id="RHEA-COMP:9863"/>
        <dbReference type="Rhea" id="RHEA-COMP:11604"/>
        <dbReference type="ChEBI" id="CHEBI:15377"/>
        <dbReference type="ChEBI" id="CHEBI:29999"/>
        <dbReference type="ChEBI" id="CHEBI:43474"/>
        <dbReference type="ChEBI" id="CHEBI:83421"/>
        <dbReference type="EC" id="3.1.3.16"/>
    </reaction>
</comment>
<comment type="subcellular location">
    <subcellularLocation>
        <location evidence="1 9">Nucleus</location>
    </subcellularLocation>
</comment>
<dbReference type="EC" id="3.1.3.16" evidence="9"/>
<dbReference type="GO" id="GO:0008420">
    <property type="term" value="F:RNA polymerase II CTD heptapeptide repeat phosphatase activity"/>
    <property type="evidence" value="ECO:0007669"/>
    <property type="project" value="UniProtKB-ARBA"/>
</dbReference>
<reference evidence="10" key="1">
    <citation type="submission" date="2023-10" db="EMBL/GenBank/DDBJ databases">
        <title>Genome assembly of Pristionchus species.</title>
        <authorList>
            <person name="Yoshida K."/>
            <person name="Sommer R.J."/>
        </authorList>
    </citation>
    <scope>NUCLEOTIDE SEQUENCE</scope>
    <source>
        <strain evidence="10">RS0144</strain>
    </source>
</reference>
<organism evidence="10 11">
    <name type="scientific">Pristionchus entomophagus</name>
    <dbReference type="NCBI Taxonomy" id="358040"/>
    <lineage>
        <taxon>Eukaryota</taxon>
        <taxon>Metazoa</taxon>
        <taxon>Ecdysozoa</taxon>
        <taxon>Nematoda</taxon>
        <taxon>Chromadorea</taxon>
        <taxon>Rhabditida</taxon>
        <taxon>Rhabditina</taxon>
        <taxon>Diplogasteromorpha</taxon>
        <taxon>Diplogasteroidea</taxon>
        <taxon>Neodiplogasteridae</taxon>
        <taxon>Pristionchus</taxon>
    </lineage>
</organism>
<sequence>MPYIFNLLKLKDSMDRPKVKFAVSCSSNMNRSMEAHNFLQKRGFDIQSYGSGNQVKLPGPSVDKPNCYDFGTSYDFIYNDLKKKDNQFYTQNGLLNMLDRNRRTKPAPQRFQLEMFQFDVILALEERVYDQIIEDLHTREQESGHSVHVINMDIQDNHEEATIGAWIVCDMCAKLEAAEDLDNEIDEILAEFEGKHPKRNFLHTICFY</sequence>
<accession>A0AAV5SNE8</accession>
<keyword evidence="11" id="KW-1185">Reference proteome</keyword>
<keyword evidence="3 9" id="KW-0507">mRNA processing</keyword>